<organism evidence="1 2">
    <name type="scientific">Bacillus oleivorans</name>
    <dbReference type="NCBI Taxonomy" id="1448271"/>
    <lineage>
        <taxon>Bacteria</taxon>
        <taxon>Bacillati</taxon>
        <taxon>Bacillota</taxon>
        <taxon>Bacilli</taxon>
        <taxon>Bacillales</taxon>
        <taxon>Bacillaceae</taxon>
        <taxon>Bacillus</taxon>
    </lineage>
</organism>
<proteinExistence type="predicted"/>
<dbReference type="EMBL" id="OAOP01000002">
    <property type="protein sequence ID" value="SNX68675.1"/>
    <property type="molecule type" value="Genomic_DNA"/>
</dbReference>
<gene>
    <name evidence="1" type="ORF">SAMN05877753_102652</name>
</gene>
<accession>A0A285CMM3</accession>
<sequence>MKTKKLLIILTWIVFFISGCSNKEEPPEAIVKINNVTVETEKGSYQWLAEGIFTKKLIHADAAPPLDIAKNMNSKIVKESLVANIEFNDGSQPQWEAYLWGEGEIEKILSSYDKELTLPTETGRHVIEIRANWANGNASYVFVVEVPEP</sequence>
<dbReference type="PROSITE" id="PS51257">
    <property type="entry name" value="PROKAR_LIPOPROTEIN"/>
    <property type="match status" value="1"/>
</dbReference>
<reference evidence="1 2" key="1">
    <citation type="submission" date="2017-08" db="EMBL/GenBank/DDBJ databases">
        <authorList>
            <person name="de Groot N.N."/>
        </authorList>
    </citation>
    <scope>NUCLEOTIDE SEQUENCE [LARGE SCALE GENOMIC DNA]</scope>
    <source>
        <strain evidence="1 2">JC228</strain>
    </source>
</reference>
<keyword evidence="2" id="KW-1185">Reference proteome</keyword>
<dbReference type="AlphaFoldDB" id="A0A285CMM3"/>
<dbReference type="Proteomes" id="UP000219546">
    <property type="component" value="Unassembled WGS sequence"/>
</dbReference>
<evidence type="ECO:0008006" key="3">
    <source>
        <dbReference type="Google" id="ProtNLM"/>
    </source>
</evidence>
<evidence type="ECO:0000313" key="1">
    <source>
        <dbReference type="EMBL" id="SNX68675.1"/>
    </source>
</evidence>
<name>A0A285CMM3_9BACI</name>
<protein>
    <recommendedName>
        <fullName evidence="3">Lipoprotein</fullName>
    </recommendedName>
</protein>
<evidence type="ECO:0000313" key="2">
    <source>
        <dbReference type="Proteomes" id="UP000219546"/>
    </source>
</evidence>